<dbReference type="EMBL" id="GGEC01040304">
    <property type="protein sequence ID" value="MBX20788.1"/>
    <property type="molecule type" value="Transcribed_RNA"/>
</dbReference>
<accession>A0A2P2LS35</accession>
<organism evidence="1">
    <name type="scientific">Rhizophora mucronata</name>
    <name type="common">Asiatic mangrove</name>
    <dbReference type="NCBI Taxonomy" id="61149"/>
    <lineage>
        <taxon>Eukaryota</taxon>
        <taxon>Viridiplantae</taxon>
        <taxon>Streptophyta</taxon>
        <taxon>Embryophyta</taxon>
        <taxon>Tracheophyta</taxon>
        <taxon>Spermatophyta</taxon>
        <taxon>Magnoliopsida</taxon>
        <taxon>eudicotyledons</taxon>
        <taxon>Gunneridae</taxon>
        <taxon>Pentapetalae</taxon>
        <taxon>rosids</taxon>
        <taxon>fabids</taxon>
        <taxon>Malpighiales</taxon>
        <taxon>Rhizophoraceae</taxon>
        <taxon>Rhizophora</taxon>
    </lineage>
</organism>
<reference evidence="1" key="1">
    <citation type="submission" date="2018-02" db="EMBL/GenBank/DDBJ databases">
        <title>Rhizophora mucronata_Transcriptome.</title>
        <authorList>
            <person name="Meera S.P."/>
            <person name="Sreeshan A."/>
            <person name="Augustine A."/>
        </authorList>
    </citation>
    <scope>NUCLEOTIDE SEQUENCE</scope>
    <source>
        <tissue evidence="1">Leaf</tissue>
    </source>
</reference>
<name>A0A2P2LS35_RHIMU</name>
<proteinExistence type="predicted"/>
<sequence>MIVGDGNVTCVAMWAFYNLMCVGEDNVTYYSEKGFLVVVQVVELV</sequence>
<protein>
    <submittedName>
        <fullName evidence="1">Uncharacterized protein</fullName>
    </submittedName>
</protein>
<evidence type="ECO:0000313" key="1">
    <source>
        <dbReference type="EMBL" id="MBX20788.1"/>
    </source>
</evidence>
<dbReference type="AlphaFoldDB" id="A0A2P2LS35"/>